<name>A0AAW1PYB5_9CHLO</name>
<evidence type="ECO:0000313" key="2">
    <source>
        <dbReference type="EMBL" id="KAK9813613.1"/>
    </source>
</evidence>
<feature type="region of interest" description="Disordered" evidence="1">
    <location>
        <begin position="1"/>
        <end position="24"/>
    </location>
</feature>
<evidence type="ECO:0000256" key="1">
    <source>
        <dbReference type="SAM" id="MobiDB-lite"/>
    </source>
</evidence>
<proteinExistence type="predicted"/>
<accession>A0AAW1PYB5</accession>
<evidence type="ECO:0000313" key="3">
    <source>
        <dbReference type="Proteomes" id="UP001465755"/>
    </source>
</evidence>
<dbReference type="Proteomes" id="UP001465755">
    <property type="component" value="Unassembled WGS sequence"/>
</dbReference>
<dbReference type="AlphaFoldDB" id="A0AAW1PYB5"/>
<keyword evidence="3" id="KW-1185">Reference proteome</keyword>
<comment type="caution">
    <text evidence="2">The sequence shown here is derived from an EMBL/GenBank/DDBJ whole genome shotgun (WGS) entry which is preliminary data.</text>
</comment>
<protein>
    <submittedName>
        <fullName evidence="2">Uncharacterized protein</fullName>
    </submittedName>
</protein>
<reference evidence="2 3" key="1">
    <citation type="journal article" date="2024" name="Nat. Commun.">
        <title>Phylogenomics reveals the evolutionary origins of lichenization in chlorophyte algae.</title>
        <authorList>
            <person name="Puginier C."/>
            <person name="Libourel C."/>
            <person name="Otte J."/>
            <person name="Skaloud P."/>
            <person name="Haon M."/>
            <person name="Grisel S."/>
            <person name="Petersen M."/>
            <person name="Berrin J.G."/>
            <person name="Delaux P.M."/>
            <person name="Dal Grande F."/>
            <person name="Keller J."/>
        </authorList>
    </citation>
    <scope>NUCLEOTIDE SEQUENCE [LARGE SCALE GENOMIC DNA]</scope>
    <source>
        <strain evidence="2 3">SAG 2036</strain>
    </source>
</reference>
<sequence>MQTEFSADQTEAQTSMNSGQPTMSLSDPLMQLPLEQHIIPKLPVQAVACLASTCQPLRNVMHIKELDEEWWHRVAVQKLGKQHPVFQDAHPSRDQLRSAVYQYAGAVKRMQASNFKQGEACLWGVDSLTPSPDGKLLAASQRLSTEAVLLQVHEVPSFAEVMVKIFEEDMSGFKWSQDSRTLDDLLYVLEHSESTQVHTYSVSGGSKIMTIWSPLAKGRLMGQGVPLDVPVIYGDLHGQRTGLARGSPGATP</sequence>
<organism evidence="2 3">
    <name type="scientific">Symbiochloris irregularis</name>
    <dbReference type="NCBI Taxonomy" id="706552"/>
    <lineage>
        <taxon>Eukaryota</taxon>
        <taxon>Viridiplantae</taxon>
        <taxon>Chlorophyta</taxon>
        <taxon>core chlorophytes</taxon>
        <taxon>Trebouxiophyceae</taxon>
        <taxon>Trebouxiales</taxon>
        <taxon>Trebouxiaceae</taxon>
        <taxon>Symbiochloris</taxon>
    </lineage>
</organism>
<dbReference type="EMBL" id="JALJOQ010000004">
    <property type="protein sequence ID" value="KAK9813613.1"/>
    <property type="molecule type" value="Genomic_DNA"/>
</dbReference>
<gene>
    <name evidence="2" type="ORF">WJX73_010644</name>
</gene>